<protein>
    <submittedName>
        <fullName evidence="1">Uncharacterized OsmC-related protein</fullName>
    </submittedName>
</protein>
<sequence length="135" mass="14809">MQVHIKTIHESSAAAGWAGPRSLVIDRTPRAGGMGIGFSGEELFMMAIGASICNDLYREAALWQVVIRHVEIIVNGDWGGEPVKATNIRYDIKVESAAPREKIEELIRHTDQIAEIPLSLRSGAAVKLNHVEVVR</sequence>
<dbReference type="RefSeq" id="WP_074242799.1">
    <property type="nucleotide sequence ID" value="NZ_FSRA01000002.1"/>
</dbReference>
<name>A0A1N6KCM0_9BACT</name>
<dbReference type="InterPro" id="IPR003718">
    <property type="entry name" value="OsmC/Ohr_fam"/>
</dbReference>
<dbReference type="SUPFAM" id="SSF82784">
    <property type="entry name" value="OsmC-like"/>
    <property type="match status" value="1"/>
</dbReference>
<dbReference type="AlphaFoldDB" id="A0A1N6KCM0"/>
<dbReference type="STRING" id="536979.SAMN04488055_5581"/>
<dbReference type="OrthoDB" id="1358603at2"/>
<dbReference type="Proteomes" id="UP000185003">
    <property type="component" value="Unassembled WGS sequence"/>
</dbReference>
<dbReference type="InterPro" id="IPR015946">
    <property type="entry name" value="KH_dom-like_a/b"/>
</dbReference>
<dbReference type="InterPro" id="IPR036102">
    <property type="entry name" value="OsmC/Ohrsf"/>
</dbReference>
<dbReference type="Gene3D" id="3.30.300.20">
    <property type="match status" value="1"/>
</dbReference>
<evidence type="ECO:0000313" key="2">
    <source>
        <dbReference type="Proteomes" id="UP000185003"/>
    </source>
</evidence>
<reference evidence="1 2" key="1">
    <citation type="submission" date="2016-11" db="EMBL/GenBank/DDBJ databases">
        <authorList>
            <person name="Jaros S."/>
            <person name="Januszkiewicz K."/>
            <person name="Wedrychowicz H."/>
        </authorList>
    </citation>
    <scope>NUCLEOTIDE SEQUENCE [LARGE SCALE GENOMIC DNA]</scope>
    <source>
        <strain evidence="1 2">DSM 24787</strain>
    </source>
</reference>
<dbReference type="EMBL" id="FSRA01000002">
    <property type="protein sequence ID" value="SIO54324.1"/>
    <property type="molecule type" value="Genomic_DNA"/>
</dbReference>
<dbReference type="Pfam" id="PF02566">
    <property type="entry name" value="OsmC"/>
    <property type="match status" value="1"/>
</dbReference>
<accession>A0A1N6KCM0</accession>
<proteinExistence type="predicted"/>
<keyword evidence="2" id="KW-1185">Reference proteome</keyword>
<organism evidence="1 2">
    <name type="scientific">Chitinophaga niabensis</name>
    <dbReference type="NCBI Taxonomy" id="536979"/>
    <lineage>
        <taxon>Bacteria</taxon>
        <taxon>Pseudomonadati</taxon>
        <taxon>Bacteroidota</taxon>
        <taxon>Chitinophagia</taxon>
        <taxon>Chitinophagales</taxon>
        <taxon>Chitinophagaceae</taxon>
        <taxon>Chitinophaga</taxon>
    </lineage>
</organism>
<gene>
    <name evidence="1" type="ORF">SAMN04488055_5581</name>
</gene>
<evidence type="ECO:0000313" key="1">
    <source>
        <dbReference type="EMBL" id="SIO54324.1"/>
    </source>
</evidence>